<organism evidence="1 2">
    <name type="scientific">Apodemus speciosus</name>
    <name type="common">Large Japanese field mouse</name>
    <dbReference type="NCBI Taxonomy" id="105296"/>
    <lineage>
        <taxon>Eukaryota</taxon>
        <taxon>Metazoa</taxon>
        <taxon>Chordata</taxon>
        <taxon>Craniata</taxon>
        <taxon>Vertebrata</taxon>
        <taxon>Euteleostomi</taxon>
        <taxon>Mammalia</taxon>
        <taxon>Eutheria</taxon>
        <taxon>Euarchontoglires</taxon>
        <taxon>Glires</taxon>
        <taxon>Rodentia</taxon>
        <taxon>Myomorpha</taxon>
        <taxon>Muroidea</taxon>
        <taxon>Muridae</taxon>
        <taxon>Murinae</taxon>
        <taxon>Apodemus</taxon>
    </lineage>
</organism>
<proteinExistence type="predicted"/>
<keyword evidence="2" id="KW-1185">Reference proteome</keyword>
<dbReference type="Proteomes" id="UP001623349">
    <property type="component" value="Unassembled WGS sequence"/>
</dbReference>
<reference evidence="1 2" key="1">
    <citation type="submission" date="2024-08" db="EMBL/GenBank/DDBJ databases">
        <title>The draft genome of Apodemus speciosus.</title>
        <authorList>
            <person name="Nabeshima K."/>
            <person name="Suzuki S."/>
            <person name="Onuma M."/>
        </authorList>
    </citation>
    <scope>NUCLEOTIDE SEQUENCE [LARGE SCALE GENOMIC DNA]</scope>
    <source>
        <strain evidence="1">IB14-021</strain>
    </source>
</reference>
<gene>
    <name evidence="1" type="ORF">APTSU1_001712400</name>
</gene>
<dbReference type="EMBL" id="BAAFST010000018">
    <property type="protein sequence ID" value="GAB1301886.1"/>
    <property type="molecule type" value="Genomic_DNA"/>
</dbReference>
<name>A0ABQ0FS33_APOSI</name>
<evidence type="ECO:0000313" key="2">
    <source>
        <dbReference type="Proteomes" id="UP001623349"/>
    </source>
</evidence>
<evidence type="ECO:0000313" key="1">
    <source>
        <dbReference type="EMBL" id="GAB1301886.1"/>
    </source>
</evidence>
<comment type="caution">
    <text evidence="1">The sequence shown here is derived from an EMBL/GenBank/DDBJ whole genome shotgun (WGS) entry which is preliminary data.</text>
</comment>
<sequence>MKRKLSSAIASMMRDPESSKIHNQIASIMKTLV</sequence>
<protein>
    <submittedName>
        <fullName evidence="1">Uncharacterized protein</fullName>
    </submittedName>
</protein>
<accession>A0ABQ0FS33</accession>